<dbReference type="EMBL" id="LCPB01000001">
    <property type="protein sequence ID" value="KKU90533.1"/>
    <property type="molecule type" value="Genomic_DNA"/>
</dbReference>
<feature type="chain" id="PRO_5002540488" evidence="1">
    <location>
        <begin position="26"/>
        <end position="79"/>
    </location>
</feature>
<keyword evidence="1" id="KW-0732">Signal</keyword>
<sequence length="79" mass="9143">MKKLSVTIFALITILSLIFINSAEAKTVRVKGYYNSRSSSYVAPYYKTSPDKYKFNNYSTKGNYNPYTGKKGYVNPYKW</sequence>
<reference evidence="2 3" key="1">
    <citation type="journal article" date="2015" name="Nature">
        <title>rRNA introns, odd ribosomes, and small enigmatic genomes across a large radiation of phyla.</title>
        <authorList>
            <person name="Brown C.T."/>
            <person name="Hug L.A."/>
            <person name="Thomas B.C."/>
            <person name="Sharon I."/>
            <person name="Castelle C.J."/>
            <person name="Singh A."/>
            <person name="Wilkins M.J."/>
            <person name="Williams K.H."/>
            <person name="Banfield J.F."/>
        </authorList>
    </citation>
    <scope>NUCLEOTIDE SEQUENCE [LARGE SCALE GENOMIC DNA]</scope>
</reference>
<evidence type="ECO:0000313" key="3">
    <source>
        <dbReference type="Proteomes" id="UP000033882"/>
    </source>
</evidence>
<proteinExistence type="predicted"/>
<feature type="signal peptide" evidence="1">
    <location>
        <begin position="1"/>
        <end position="25"/>
    </location>
</feature>
<comment type="caution">
    <text evidence="2">The sequence shown here is derived from an EMBL/GenBank/DDBJ whole genome shotgun (WGS) entry which is preliminary data.</text>
</comment>
<evidence type="ECO:0000256" key="1">
    <source>
        <dbReference type="SAM" id="SignalP"/>
    </source>
</evidence>
<evidence type="ECO:0000313" key="2">
    <source>
        <dbReference type="EMBL" id="KKU90533.1"/>
    </source>
</evidence>
<protein>
    <submittedName>
        <fullName evidence="2">Uncharacterized protein</fullName>
    </submittedName>
</protein>
<organism evidence="2 3">
    <name type="scientific">Candidatus Wolfebacteria bacterium GW2011_GWA2_47_9b</name>
    <dbReference type="NCBI Taxonomy" id="1619005"/>
    <lineage>
        <taxon>Bacteria</taxon>
        <taxon>Candidatus Wolfeibacteriota</taxon>
    </lineage>
</organism>
<dbReference type="Proteomes" id="UP000033882">
    <property type="component" value="Unassembled WGS sequence"/>
</dbReference>
<dbReference type="AlphaFoldDB" id="A0A0G1WJN1"/>
<accession>A0A0G1WJN1</accession>
<gene>
    <name evidence="2" type="ORF">UY19_C0001G0010</name>
</gene>
<name>A0A0G1WJN1_9BACT</name>